<dbReference type="SUPFAM" id="SSF53756">
    <property type="entry name" value="UDP-Glycosyltransferase/glycogen phosphorylase"/>
    <property type="match status" value="1"/>
</dbReference>
<dbReference type="AlphaFoldDB" id="A0A848HGX0"/>
<dbReference type="GO" id="GO:0016740">
    <property type="term" value="F:transferase activity"/>
    <property type="evidence" value="ECO:0007669"/>
    <property type="project" value="UniProtKB-KW"/>
</dbReference>
<comment type="caution">
    <text evidence="1">The sequence shown here is derived from an EMBL/GenBank/DDBJ whole genome shotgun (WGS) entry which is preliminary data.</text>
</comment>
<dbReference type="RefSeq" id="WP_169422032.1">
    <property type="nucleotide sequence ID" value="NZ_JABBFX010000003.1"/>
</dbReference>
<reference evidence="1 2" key="1">
    <citation type="submission" date="2020-04" db="EMBL/GenBank/DDBJ databases">
        <title>Ramlibacter sp. G-1-2-2 isolated from soil.</title>
        <authorList>
            <person name="Dahal R.H."/>
        </authorList>
    </citation>
    <scope>NUCLEOTIDE SEQUENCE [LARGE SCALE GENOMIC DNA]</scope>
    <source>
        <strain evidence="1 2">G-1-2-2</strain>
    </source>
</reference>
<keyword evidence="2" id="KW-1185">Reference proteome</keyword>
<protein>
    <submittedName>
        <fullName evidence="1">Glycosyltransferase family 4 protein</fullName>
    </submittedName>
</protein>
<proteinExistence type="predicted"/>
<gene>
    <name evidence="1" type="ORF">HHL11_28755</name>
</gene>
<organism evidence="1 2">
    <name type="scientific">Ramlibacter agri</name>
    <dbReference type="NCBI Taxonomy" id="2728837"/>
    <lineage>
        <taxon>Bacteria</taxon>
        <taxon>Pseudomonadati</taxon>
        <taxon>Pseudomonadota</taxon>
        <taxon>Betaproteobacteria</taxon>
        <taxon>Burkholderiales</taxon>
        <taxon>Comamonadaceae</taxon>
        <taxon>Ramlibacter</taxon>
    </lineage>
</organism>
<keyword evidence="1" id="KW-0808">Transferase</keyword>
<dbReference type="Proteomes" id="UP000541185">
    <property type="component" value="Unassembled WGS sequence"/>
</dbReference>
<evidence type="ECO:0000313" key="1">
    <source>
        <dbReference type="EMBL" id="NML47773.1"/>
    </source>
</evidence>
<accession>A0A848HGX0</accession>
<name>A0A848HGX0_9BURK</name>
<sequence length="425" mass="47511">MYISTATESNVGNESTHCSLRQGRILLLSYAFPPMQVQMMPAVFKPMASLARLGYEVDVVTASSFCKELPLDDSLLPLAQSTFASVTRLDPPGGLRGRLQQRFNVLQRVPDLMAVLHQPTYEHLMDLDLTRYDAVMTWSPFHSVNAAMARVKKHRRNIRWIAQFSDPWAGNPLEINRLCKLWNIWHEPETVAAADWIVHSSPYSLELMFRGNRQGLRAKTGVLPHVFHSELYPARPKTSDAQIVMRYVGVLYGRRSPEPVFAALGNVFARRPELRGQLVVEIVGLVPPEMLQTAAAQALPQGTIRTVGTVGYMESLRLMHDADILLLIEADVRRNLFLASKVSDYIGAGAPIVGVVPPGASEETMRELGAWYAAPRDIAGIERALEGAIDHVLVGTGRPWWNESFRRTLSGEYVARQFSDIIRES</sequence>
<dbReference type="EMBL" id="JABBFX010000003">
    <property type="protein sequence ID" value="NML47773.1"/>
    <property type="molecule type" value="Genomic_DNA"/>
</dbReference>
<dbReference type="Gene3D" id="3.40.50.2000">
    <property type="entry name" value="Glycogen Phosphorylase B"/>
    <property type="match status" value="1"/>
</dbReference>
<evidence type="ECO:0000313" key="2">
    <source>
        <dbReference type="Proteomes" id="UP000541185"/>
    </source>
</evidence>